<dbReference type="InterPro" id="IPR020845">
    <property type="entry name" value="AMP-binding_CS"/>
</dbReference>
<evidence type="ECO:0000256" key="1">
    <source>
        <dbReference type="ARBA" id="ARBA00006432"/>
    </source>
</evidence>
<dbReference type="NCBIfam" id="TIGR02188">
    <property type="entry name" value="Ac_CoA_lig_AcsA"/>
    <property type="match status" value="1"/>
</dbReference>
<dbReference type="NCBIfam" id="NF001208">
    <property type="entry name" value="PRK00174.1"/>
    <property type="match status" value="1"/>
</dbReference>
<dbReference type="InterPro" id="IPR032387">
    <property type="entry name" value="ACAS_N"/>
</dbReference>
<evidence type="ECO:0000259" key="7">
    <source>
        <dbReference type="Pfam" id="PF13193"/>
    </source>
</evidence>
<evidence type="ECO:0000313" key="10">
    <source>
        <dbReference type="Proteomes" id="UP000220527"/>
    </source>
</evidence>
<dbReference type="GO" id="GO:0019427">
    <property type="term" value="P:acetyl-CoA biosynthetic process from acetate"/>
    <property type="evidence" value="ECO:0007669"/>
    <property type="project" value="UniProtKB-UniRule"/>
</dbReference>
<dbReference type="InterPro" id="IPR011904">
    <property type="entry name" value="Ac_CoA_lig"/>
</dbReference>
<proteinExistence type="inferred from homology"/>
<feature type="domain" description="AMP-dependent synthetase/ligase" evidence="6">
    <location>
        <begin position="68"/>
        <end position="446"/>
    </location>
</feature>
<feature type="domain" description="AMP-binding enzyme C-terminal" evidence="7">
    <location>
        <begin position="511"/>
        <end position="591"/>
    </location>
</feature>
<dbReference type="PROSITE" id="PS00455">
    <property type="entry name" value="AMP_BINDING"/>
    <property type="match status" value="1"/>
</dbReference>
<dbReference type="OrthoDB" id="9778383at2"/>
<evidence type="ECO:0000259" key="6">
    <source>
        <dbReference type="Pfam" id="PF00501"/>
    </source>
</evidence>
<comment type="caution">
    <text evidence="9">The sequence shown here is derived from an EMBL/GenBank/DDBJ whole genome shotgun (WGS) entry which is preliminary data.</text>
</comment>
<sequence length="632" mass="70361">MGYAELHRRSIEDPEGFWGELAEELHWYKPWDKVLDASNAPFYRWFVGGETNLCYNAVDRHALGPRRGQAALIWESPEVGQSRTLTYFELYREVNKLAGVFHNLGVRKGDRVIIYMPMVPEAIFSMLACARIGAIHSVVFGGFSISSLASRIDDAEPVLIVTADAGMRKGLPVALKDIVDRSIEAADTDSVRDVLVLNRGLVPFEMKKGRDLDWAEQLEKRGVQYIEPTPVKSTDPLYILYTSGTTGKPKGVVRDTGGYMVALHASMSQIYNCGDGDVYWSTSDIGWVVGHSYIVYGPLLKGVPTIVYEGRPDHPDPGVWWRVIEKYGVTHVFTAPTALRALRKFPDQWMKNADISSMRIIYAAGEPLDAPTYEWASETLKVPVIDHYWQTESGWSMLTNPVGVEMLPIKPGSPTKPAFGHNLEVVDADGNPIPRGEKGFMIDHGPLPPGMLMTLWNDDDRFLKSYWEHFKGKQVYMTGDYAIQDEDGYFWMLGRADEVLNVSGHRLGTREIEEAVSGHAAVAEAAVIGVRHELKGEGVLVLAVLKQHIAPADRDGVSRGITQLVRERIGPIATPDAIHFVNMLPKTRSGKIMRRVIRAVYQGDNIGDLSTIEDDATVDMVREAVDLLKGDL</sequence>
<evidence type="ECO:0000256" key="2">
    <source>
        <dbReference type="ARBA" id="ARBA00022598"/>
    </source>
</evidence>
<dbReference type="FunFam" id="3.40.50.12780:FF:000001">
    <property type="entry name" value="Acetyl-coenzyme A synthetase"/>
    <property type="match status" value="1"/>
</dbReference>
<keyword evidence="2 9" id="KW-0436">Ligase</keyword>
<dbReference type="Gene3D" id="3.40.50.12780">
    <property type="entry name" value="N-terminal domain of ligase-like"/>
    <property type="match status" value="1"/>
</dbReference>
<dbReference type="GO" id="GO:0003987">
    <property type="term" value="F:acetate-CoA ligase activity"/>
    <property type="evidence" value="ECO:0007669"/>
    <property type="project" value="UniProtKB-UniRule"/>
</dbReference>
<feature type="domain" description="Acetyl-coenzyme A synthetase N-terminal" evidence="8">
    <location>
        <begin position="3"/>
        <end position="57"/>
    </location>
</feature>
<keyword evidence="10" id="KW-1185">Reference proteome</keyword>
<dbReference type="GO" id="GO:0016208">
    <property type="term" value="F:AMP binding"/>
    <property type="evidence" value="ECO:0007669"/>
    <property type="project" value="InterPro"/>
</dbReference>
<dbReference type="Pfam" id="PF00501">
    <property type="entry name" value="AMP-binding"/>
    <property type="match status" value="1"/>
</dbReference>
<dbReference type="SUPFAM" id="SSF56801">
    <property type="entry name" value="Acetyl-CoA synthetase-like"/>
    <property type="match status" value="1"/>
</dbReference>
<evidence type="ECO:0000313" key="9">
    <source>
        <dbReference type="EMBL" id="PDW02376.1"/>
    </source>
</evidence>
<keyword evidence="3" id="KW-0547">Nucleotide-binding</keyword>
<evidence type="ECO:0000256" key="3">
    <source>
        <dbReference type="ARBA" id="ARBA00022741"/>
    </source>
</evidence>
<dbReference type="EMBL" id="NQWI01000071">
    <property type="protein sequence ID" value="PDW02376.1"/>
    <property type="molecule type" value="Genomic_DNA"/>
</dbReference>
<dbReference type="InterPro" id="IPR042099">
    <property type="entry name" value="ANL_N_sf"/>
</dbReference>
<dbReference type="InterPro" id="IPR000873">
    <property type="entry name" value="AMP-dep_synth/lig_dom"/>
</dbReference>
<dbReference type="RefSeq" id="WP_097644796.1">
    <property type="nucleotide sequence ID" value="NZ_NQWI01000071.1"/>
</dbReference>
<dbReference type="InterPro" id="IPR045851">
    <property type="entry name" value="AMP-bd_C_sf"/>
</dbReference>
<protein>
    <recommendedName>
        <fullName evidence="5">Acetate--CoA ligase</fullName>
        <ecNumber evidence="5">6.2.1.1</ecNumber>
    </recommendedName>
</protein>
<dbReference type="EC" id="6.2.1.1" evidence="5"/>
<dbReference type="Pfam" id="PF13193">
    <property type="entry name" value="AMP-binding_C"/>
    <property type="match status" value="1"/>
</dbReference>
<dbReference type="Pfam" id="PF16177">
    <property type="entry name" value="ACAS_N"/>
    <property type="match status" value="1"/>
</dbReference>
<evidence type="ECO:0000256" key="5">
    <source>
        <dbReference type="NCBIfam" id="TIGR02188"/>
    </source>
</evidence>
<comment type="similarity">
    <text evidence="1">Belongs to the ATP-dependent AMP-binding enzyme family.</text>
</comment>
<dbReference type="PANTHER" id="PTHR43347">
    <property type="entry name" value="ACYL-COA SYNTHETASE"/>
    <property type="match status" value="1"/>
</dbReference>
<keyword evidence="4" id="KW-0067">ATP-binding</keyword>
<reference evidence="10" key="1">
    <citation type="submission" date="2017-08" db="EMBL/GenBank/DDBJ databases">
        <authorList>
            <person name="Grouzdev D.S."/>
            <person name="Gaisin V.A."/>
            <person name="Rysina M.S."/>
            <person name="Gorlenko V.M."/>
        </authorList>
    </citation>
    <scope>NUCLEOTIDE SEQUENCE [LARGE SCALE GENOMIC DNA]</scope>
    <source>
        <strain evidence="10">Kir15-3F</strain>
    </source>
</reference>
<dbReference type="Gene3D" id="3.30.300.30">
    <property type="match status" value="1"/>
</dbReference>
<evidence type="ECO:0000256" key="4">
    <source>
        <dbReference type="ARBA" id="ARBA00022840"/>
    </source>
</evidence>
<evidence type="ECO:0000259" key="8">
    <source>
        <dbReference type="Pfam" id="PF16177"/>
    </source>
</evidence>
<dbReference type="GO" id="GO:0005524">
    <property type="term" value="F:ATP binding"/>
    <property type="evidence" value="ECO:0007669"/>
    <property type="project" value="UniProtKB-KW"/>
</dbReference>
<gene>
    <name evidence="9" type="primary">acs</name>
    <name evidence="9" type="ORF">CJ255_14380</name>
</gene>
<dbReference type="InterPro" id="IPR025110">
    <property type="entry name" value="AMP-bd_C"/>
</dbReference>
<dbReference type="PANTHER" id="PTHR43347:SF3">
    <property type="entry name" value="ACYL-COA SYNTHETASE SHORT-CHAIN FAMILY MEMBER 3, MITOCHONDRIAL"/>
    <property type="match status" value="1"/>
</dbReference>
<organism evidence="9 10">
    <name type="scientific">Candidatus Viridilinea mediisalina</name>
    <dbReference type="NCBI Taxonomy" id="2024553"/>
    <lineage>
        <taxon>Bacteria</taxon>
        <taxon>Bacillati</taxon>
        <taxon>Chloroflexota</taxon>
        <taxon>Chloroflexia</taxon>
        <taxon>Chloroflexales</taxon>
        <taxon>Chloroflexineae</taxon>
        <taxon>Oscillochloridaceae</taxon>
        <taxon>Candidatus Viridilinea</taxon>
    </lineage>
</organism>
<name>A0A2A6RHK4_9CHLR</name>
<accession>A0A2A6RHK4</accession>
<dbReference type="GO" id="GO:0050218">
    <property type="term" value="F:propionate-CoA ligase activity"/>
    <property type="evidence" value="ECO:0007669"/>
    <property type="project" value="TreeGrafter"/>
</dbReference>
<dbReference type="Proteomes" id="UP000220527">
    <property type="component" value="Unassembled WGS sequence"/>
</dbReference>
<dbReference type="AlphaFoldDB" id="A0A2A6RHK4"/>